<dbReference type="GO" id="GO:0016757">
    <property type="term" value="F:glycosyltransferase activity"/>
    <property type="evidence" value="ECO:0007669"/>
    <property type="project" value="UniProtKB-KW"/>
</dbReference>
<evidence type="ECO:0000259" key="3">
    <source>
        <dbReference type="Pfam" id="PF13439"/>
    </source>
</evidence>
<dbReference type="RefSeq" id="WP_169667019.1">
    <property type="nucleotide sequence ID" value="NZ_CP076132.1"/>
</dbReference>
<evidence type="ECO:0000313" key="5">
    <source>
        <dbReference type="Proteomes" id="UP000678679"/>
    </source>
</evidence>
<dbReference type="EMBL" id="CP076132">
    <property type="protein sequence ID" value="QWG02393.1"/>
    <property type="molecule type" value="Genomic_DNA"/>
</dbReference>
<dbReference type="CDD" id="cd03809">
    <property type="entry name" value="GT4_MtfB-like"/>
    <property type="match status" value="1"/>
</dbReference>
<protein>
    <submittedName>
        <fullName evidence="4">Glycosyltransferase</fullName>
        <ecNumber evidence="4">2.4.-.-</ecNumber>
    </submittedName>
</protein>
<dbReference type="PANTHER" id="PTHR46401">
    <property type="entry name" value="GLYCOSYLTRANSFERASE WBBK-RELATED"/>
    <property type="match status" value="1"/>
</dbReference>
<dbReference type="AlphaFoldDB" id="A0AAX1N9G3"/>
<proteinExistence type="predicted"/>
<evidence type="ECO:0000256" key="1">
    <source>
        <dbReference type="ARBA" id="ARBA00022679"/>
    </source>
</evidence>
<gene>
    <name evidence="4" type="ORF">KMW28_02070</name>
</gene>
<dbReference type="Pfam" id="PF13439">
    <property type="entry name" value="Glyco_transf_4"/>
    <property type="match status" value="1"/>
</dbReference>
<organism evidence="4 5">
    <name type="scientific">Flammeovirga yaeyamensis</name>
    <dbReference type="NCBI Taxonomy" id="367791"/>
    <lineage>
        <taxon>Bacteria</taxon>
        <taxon>Pseudomonadati</taxon>
        <taxon>Bacteroidota</taxon>
        <taxon>Cytophagia</taxon>
        <taxon>Cytophagales</taxon>
        <taxon>Flammeovirgaceae</taxon>
        <taxon>Flammeovirga</taxon>
    </lineage>
</organism>
<dbReference type="InterPro" id="IPR028098">
    <property type="entry name" value="Glyco_trans_4-like_N"/>
</dbReference>
<dbReference type="KEGG" id="fya:KMW28_02070"/>
<accession>A0AAX1N9G3</accession>
<evidence type="ECO:0000259" key="2">
    <source>
        <dbReference type="Pfam" id="PF00534"/>
    </source>
</evidence>
<dbReference type="Pfam" id="PF00534">
    <property type="entry name" value="Glycos_transf_1"/>
    <property type="match status" value="1"/>
</dbReference>
<dbReference type="Proteomes" id="UP000678679">
    <property type="component" value="Chromosome 1"/>
</dbReference>
<reference evidence="4 5" key="1">
    <citation type="submission" date="2021-05" db="EMBL/GenBank/DDBJ databases">
        <title>Comparative genomic studies on the polysaccharide-degrading batcterial strains of the Flammeovirga genus.</title>
        <authorList>
            <person name="Zewei F."/>
            <person name="Zheng Z."/>
            <person name="Yu L."/>
            <person name="Ruyue G."/>
            <person name="Yanhong M."/>
            <person name="Yuanyuan C."/>
            <person name="Jingyan G."/>
            <person name="Wenjun H."/>
        </authorList>
    </citation>
    <scope>NUCLEOTIDE SEQUENCE [LARGE SCALE GENOMIC DNA]</scope>
    <source>
        <strain evidence="4 5">NBRC:100898</strain>
    </source>
</reference>
<sequence>MKKKVLIDLDKLKIPYCGLGNVAINFGNKLFDIQQDEFEWEVLVSETQSVSHLDYSNFSIQKLSLLKKKNIRAFDKSADLVHVTNQMIKYFVSKGKKNIVTIHDLNYVYEEPEEIYSKKLQKLQRHVDNATLITVISNFTKKVVEEYLTIPEGTEIIVVPNGVEPPQKDNVSKPSKVSSDRFFFTIGTIMPKKNFHVLVEMMKYIGDDYHLYIGGQLSKPEYVETINSLITEHGLEDRVKLLGEVTTEEKNYLYHNCSGFLFPSLYEGFGLPIIEAMYCGKPVFSSNLTSLPEVGGDMACYWENFAPQYMANIVNEGLAKHLQNEEANSQKLIDYASQFTWEKNAQAYFELYQKLLS</sequence>
<dbReference type="PANTHER" id="PTHR46401:SF2">
    <property type="entry name" value="GLYCOSYLTRANSFERASE WBBK-RELATED"/>
    <property type="match status" value="1"/>
</dbReference>
<evidence type="ECO:0000313" key="4">
    <source>
        <dbReference type="EMBL" id="QWG02393.1"/>
    </source>
</evidence>
<dbReference type="InterPro" id="IPR001296">
    <property type="entry name" value="Glyco_trans_1"/>
</dbReference>
<keyword evidence="4" id="KW-0328">Glycosyltransferase</keyword>
<name>A0AAX1N9G3_9BACT</name>
<feature type="domain" description="Glycosyl transferase family 1" evidence="2">
    <location>
        <begin position="172"/>
        <end position="336"/>
    </location>
</feature>
<feature type="domain" description="Glycosyltransferase subfamily 4-like N-terminal" evidence="3">
    <location>
        <begin position="71"/>
        <end position="164"/>
    </location>
</feature>
<keyword evidence="1 4" id="KW-0808">Transferase</keyword>
<dbReference type="Gene3D" id="3.40.50.2000">
    <property type="entry name" value="Glycogen Phosphorylase B"/>
    <property type="match status" value="2"/>
</dbReference>
<dbReference type="EC" id="2.4.-.-" evidence="4"/>
<dbReference type="SUPFAM" id="SSF53756">
    <property type="entry name" value="UDP-Glycosyltransferase/glycogen phosphorylase"/>
    <property type="match status" value="1"/>
</dbReference>
<keyword evidence="5" id="KW-1185">Reference proteome</keyword>